<reference evidence="9" key="1">
    <citation type="submission" date="2018-12" db="EMBL/GenBank/DDBJ databases">
        <title>Dusodibacter welbiota gen. nov., sp. nov., isolated from human faeces and emended description of the Oscillibacter genus.</title>
        <authorList>
            <person name="Le Roy T."/>
            <person name="Van der Smissen P."/>
            <person name="Delzenne N."/>
            <person name="Muccioli G."/>
            <person name="Collet J.F."/>
            <person name="Cani P.D."/>
        </authorList>
    </citation>
    <scope>NUCLEOTIDE SEQUENCE [LARGE SCALE GENOMIC DNA]</scope>
    <source>
        <strain evidence="9">J115</strain>
    </source>
</reference>
<proteinExistence type="inferred from homology"/>
<keyword evidence="8" id="KW-0413">Isomerase</keyword>
<protein>
    <recommendedName>
        <fullName evidence="6">short-chain-enoyl-CoA hydratase</fullName>
        <ecNumber evidence="6">4.2.1.150</ecNumber>
    </recommendedName>
</protein>
<dbReference type="PANTHER" id="PTHR11941">
    <property type="entry name" value="ENOYL-COA HYDRATASE-RELATED"/>
    <property type="match status" value="1"/>
</dbReference>
<comment type="pathway">
    <text evidence="1">Lipid metabolism; butanoate metabolism.</text>
</comment>
<evidence type="ECO:0000313" key="9">
    <source>
        <dbReference type="Proteomes" id="UP000298642"/>
    </source>
</evidence>
<dbReference type="Gene3D" id="1.10.12.10">
    <property type="entry name" value="Lyase 2-enoyl-coa Hydratase, Chain A, domain 2"/>
    <property type="match status" value="1"/>
</dbReference>
<keyword evidence="4" id="KW-0456">Lyase</keyword>
<dbReference type="SUPFAM" id="SSF52096">
    <property type="entry name" value="ClpP/crotonase"/>
    <property type="match status" value="1"/>
</dbReference>
<evidence type="ECO:0000256" key="7">
    <source>
        <dbReference type="RuleBase" id="RU003707"/>
    </source>
</evidence>
<dbReference type="Pfam" id="PF00378">
    <property type="entry name" value="ECH_1"/>
    <property type="match status" value="1"/>
</dbReference>
<dbReference type="CDD" id="cd06558">
    <property type="entry name" value="crotonase-like"/>
    <property type="match status" value="1"/>
</dbReference>
<evidence type="ECO:0000313" key="8">
    <source>
        <dbReference type="EMBL" id="QCI59418.1"/>
    </source>
</evidence>
<dbReference type="FunFam" id="3.90.226.10:FF:000009">
    <property type="entry name" value="Carnitinyl-CoA dehydratase"/>
    <property type="match status" value="1"/>
</dbReference>
<accession>A0A4D7AP56</accession>
<evidence type="ECO:0000256" key="5">
    <source>
        <dbReference type="ARBA" id="ARBA00050624"/>
    </source>
</evidence>
<sequence length="266" mass="28523">MYQTIRYEKNGNIGIATINRPEALNALNSTVISELEQLISEVEKDAELGAFIITGEGRSFVAGADIGEQSTMDVAAGRKWGQRGSALFRRIEKLEIPTIAAVNGFALGGGCELAMSCDIILAAGPNAEGKGGAKFGQPEVGLGITPGFSGTQRLPRRVGVAKAKELIFSGKQIGAEEAKRIGLVNEVYAAEELLNKAVEMAKSFTANAPIAVKYSKACIDRGMQMDIDNGIALENELFAMCFATEDQKEGMGAFLEKRKEKHFQNK</sequence>
<dbReference type="FunFam" id="1.10.12.10:FF:000001">
    <property type="entry name" value="Probable enoyl-CoA hydratase, mitochondrial"/>
    <property type="match status" value="1"/>
</dbReference>
<dbReference type="AlphaFoldDB" id="A0A4D7AP56"/>
<dbReference type="EC" id="4.2.1.150" evidence="6"/>
<evidence type="ECO:0000256" key="4">
    <source>
        <dbReference type="ARBA" id="ARBA00023239"/>
    </source>
</evidence>
<comment type="catalytic activity">
    <reaction evidence="5">
        <text>a short-chain (3S)-3-hydroxyacyl-CoA = a short-chain (2E)-enoyl-CoA + H2O</text>
        <dbReference type="Rhea" id="RHEA:52664"/>
        <dbReference type="ChEBI" id="CHEBI:15377"/>
        <dbReference type="ChEBI" id="CHEBI:87488"/>
        <dbReference type="ChEBI" id="CHEBI:136760"/>
        <dbReference type="EC" id="4.2.1.150"/>
    </reaction>
</comment>
<dbReference type="Gene3D" id="3.90.226.10">
    <property type="entry name" value="2-enoyl-CoA Hydratase, Chain A, domain 1"/>
    <property type="match status" value="1"/>
</dbReference>
<name>A0A4D7AP56_9FIRM</name>
<dbReference type="InterPro" id="IPR018376">
    <property type="entry name" value="Enoyl-CoA_hyd/isom_CS"/>
</dbReference>
<organism evidence="8 9">
    <name type="scientific">Dysosmobacter welbionis</name>
    <dbReference type="NCBI Taxonomy" id="2093857"/>
    <lineage>
        <taxon>Bacteria</taxon>
        <taxon>Bacillati</taxon>
        <taxon>Bacillota</taxon>
        <taxon>Clostridia</taxon>
        <taxon>Eubacteriales</taxon>
        <taxon>Oscillospiraceae</taxon>
        <taxon>Dysosmobacter</taxon>
    </lineage>
</organism>
<evidence type="ECO:0000256" key="1">
    <source>
        <dbReference type="ARBA" id="ARBA00005086"/>
    </source>
</evidence>
<evidence type="ECO:0000256" key="6">
    <source>
        <dbReference type="ARBA" id="ARBA00067035"/>
    </source>
</evidence>
<comment type="subunit">
    <text evidence="3">Homotetramer.</text>
</comment>
<dbReference type="InterPro" id="IPR029045">
    <property type="entry name" value="ClpP/crotonase-like_dom_sf"/>
</dbReference>
<dbReference type="PANTHER" id="PTHR11941:SF54">
    <property type="entry name" value="ENOYL-COA HYDRATASE, MITOCHONDRIAL"/>
    <property type="match status" value="1"/>
</dbReference>
<dbReference type="InterPro" id="IPR014748">
    <property type="entry name" value="Enoyl-CoA_hydra_C"/>
</dbReference>
<dbReference type="KEGG" id="obj:EIO64_09515"/>
<dbReference type="EMBL" id="CP034413">
    <property type="protein sequence ID" value="QCI59418.1"/>
    <property type="molecule type" value="Genomic_DNA"/>
</dbReference>
<dbReference type="GO" id="GO:0016853">
    <property type="term" value="F:isomerase activity"/>
    <property type="evidence" value="ECO:0007669"/>
    <property type="project" value="UniProtKB-KW"/>
</dbReference>
<dbReference type="GO" id="GO:0018812">
    <property type="term" value="F:3-hydroxyacyl-CoA dehydratase activity"/>
    <property type="evidence" value="ECO:0007669"/>
    <property type="project" value="UniProtKB-EC"/>
</dbReference>
<evidence type="ECO:0000256" key="3">
    <source>
        <dbReference type="ARBA" id="ARBA00011881"/>
    </source>
</evidence>
<dbReference type="PROSITE" id="PS00166">
    <property type="entry name" value="ENOYL_COA_HYDRATASE"/>
    <property type="match status" value="1"/>
</dbReference>
<dbReference type="GO" id="GO:0006635">
    <property type="term" value="P:fatty acid beta-oxidation"/>
    <property type="evidence" value="ECO:0007669"/>
    <property type="project" value="TreeGrafter"/>
</dbReference>
<keyword evidence="9" id="KW-1185">Reference proteome</keyword>
<dbReference type="InterPro" id="IPR001753">
    <property type="entry name" value="Enoyl-CoA_hydra/iso"/>
</dbReference>
<evidence type="ECO:0000256" key="2">
    <source>
        <dbReference type="ARBA" id="ARBA00005254"/>
    </source>
</evidence>
<dbReference type="Proteomes" id="UP000298642">
    <property type="component" value="Chromosome"/>
</dbReference>
<dbReference type="RefSeq" id="WP_021748985.1">
    <property type="nucleotide sequence ID" value="NZ_CAUWCU010000020.1"/>
</dbReference>
<comment type="similarity">
    <text evidence="2 7">Belongs to the enoyl-CoA hydratase/isomerase family.</text>
</comment>
<gene>
    <name evidence="8" type="ORF">EIO64_09515</name>
</gene>